<evidence type="ECO:0000313" key="2">
    <source>
        <dbReference type="Proteomes" id="UP001348817"/>
    </source>
</evidence>
<keyword evidence="1" id="KW-0614">Plasmid</keyword>
<accession>A0AAU9D6Q8</accession>
<dbReference type="Proteomes" id="UP001348817">
    <property type="component" value="Plasmid pFA1"/>
</dbReference>
<evidence type="ECO:0000313" key="1">
    <source>
        <dbReference type="EMBL" id="BDD11693.1"/>
    </source>
</evidence>
<sequence>MEDQEMTTLVLPTLDTFLNDKWEMTKGITGPYFSTVWELYPNQEFQVIIILGRYEIVDKKINIKISCQIEDANGNVVIPQVFKRQLQADDLEGEIGMILMPELPKFSFGPEHNEGEYYIVVRRNDENTDEEEEIIKRKITFSKKSPSQFNELDGTLEEWRQNYYLDPKPTELISSYFKSMEEIGINNDANILFYVEAFNNALFLVDDVNQLLLKGEISRMERNALIMLMARSKYEDVDLEGFWKEELEVLHEIRDEGVYNPLYVEQIGHPRGLDMLWSLFFANGKYENIEKIISVLNYKKGKDLESIKSLGEEEQIQFAFGMASAWSLGEHGMDHPMVKVYIQYTLNRPDISDYLKEELTSILSEIDEAEEIEE</sequence>
<organism evidence="1 2">
    <name type="scientific">Fulvitalea axinellae</name>
    <dbReference type="NCBI Taxonomy" id="1182444"/>
    <lineage>
        <taxon>Bacteria</taxon>
        <taxon>Pseudomonadati</taxon>
        <taxon>Bacteroidota</taxon>
        <taxon>Cytophagia</taxon>
        <taxon>Cytophagales</taxon>
        <taxon>Persicobacteraceae</taxon>
        <taxon>Fulvitalea</taxon>
    </lineage>
</organism>
<gene>
    <name evidence="1" type="ORF">FUAX_41250</name>
</gene>
<protein>
    <recommendedName>
        <fullName evidence="3">DUF4365 domain-containing protein</fullName>
    </recommendedName>
</protein>
<name>A0AAU9D6Q8_9BACT</name>
<dbReference type="RefSeq" id="WP_338394811.1">
    <property type="nucleotide sequence ID" value="NZ_AP025315.1"/>
</dbReference>
<dbReference type="EMBL" id="AP025315">
    <property type="protein sequence ID" value="BDD11693.1"/>
    <property type="molecule type" value="Genomic_DNA"/>
</dbReference>
<geneLocation type="plasmid" evidence="1 2">
    <name>pFA1</name>
</geneLocation>
<dbReference type="KEGG" id="fax:FUAX_41250"/>
<evidence type="ECO:0008006" key="3">
    <source>
        <dbReference type="Google" id="ProtNLM"/>
    </source>
</evidence>
<proteinExistence type="predicted"/>
<keyword evidence="2" id="KW-1185">Reference proteome</keyword>
<reference evidence="1 2" key="1">
    <citation type="submission" date="2021-12" db="EMBL/GenBank/DDBJ databases">
        <title>Genome sequencing of bacteria with rrn-lacking chromosome and rrn-plasmid.</title>
        <authorList>
            <person name="Anda M."/>
            <person name="Iwasaki W."/>
        </authorList>
    </citation>
    <scope>NUCLEOTIDE SEQUENCE [LARGE SCALE GENOMIC DNA]</scope>
    <source>
        <strain evidence="1 2">DSM 100852</strain>
        <plasmid evidence="1 2">pFA1</plasmid>
    </source>
</reference>
<dbReference type="AlphaFoldDB" id="A0AAU9D6Q8"/>